<proteinExistence type="predicted"/>
<name>A0A1M7AIH3_9RHOB</name>
<evidence type="ECO:0000313" key="4">
    <source>
        <dbReference type="Proteomes" id="UP000183974"/>
    </source>
</evidence>
<gene>
    <name evidence="3" type="ORF">SAMN05444398_102347</name>
</gene>
<keyword evidence="4" id="KW-1185">Reference proteome</keyword>
<evidence type="ECO:0000313" key="3">
    <source>
        <dbReference type="EMBL" id="SHL42571.1"/>
    </source>
</evidence>
<dbReference type="InterPro" id="IPR006076">
    <property type="entry name" value="FAD-dep_OxRdtase"/>
</dbReference>
<dbReference type="Pfam" id="PF01266">
    <property type="entry name" value="DAO"/>
    <property type="match status" value="1"/>
</dbReference>
<dbReference type="EMBL" id="FRBR01000002">
    <property type="protein sequence ID" value="SHL42571.1"/>
    <property type="molecule type" value="Genomic_DNA"/>
</dbReference>
<dbReference type="AlphaFoldDB" id="A0A1M7AIH3"/>
<evidence type="ECO:0000259" key="2">
    <source>
        <dbReference type="Pfam" id="PF01266"/>
    </source>
</evidence>
<feature type="domain" description="FAD dependent oxidoreductase" evidence="2">
    <location>
        <begin position="36"/>
        <end position="388"/>
    </location>
</feature>
<sequence length="435" mass="47864">MSDDHIFTADFKPQPFWWDAARPGIGAPDTLPGRVDVCIIGGGYAGLSCALELARNGTNCAVVDTKRIGQGASSRNGGLVSGGLKHAGPKLVETVGEDRAARLLTEAAGSVPFLDGLIEREGIDCDFAKVGRFYCAWTRQDYEAMARSTEQTAELTGAPARMVPPERQREEIGSDYYRGGQVAEGAATIHPAKYVRGLAEAAQRAGAQMIGQTHVTGMTRGPDGWTVETDRGVIRADKVMLGTNGYTGREAPWFRRRVVPVASFLIATEEIPAELAKELVPNARGLADSRRVLSYFRLSPDHKRVLWGGRVGTSAMDPRESARRLRRVMTRVWPQLNDVRISHSWNGNVAFTFDFIPHLGEHEGVHYALGCQGSGVAMQTWMGYQVARMMLRGNSESAFAEGNFPTMTGYRGNPWVLPLILMWFRLRDQIDRRLL</sequence>
<reference evidence="3 4" key="1">
    <citation type="submission" date="2016-11" db="EMBL/GenBank/DDBJ databases">
        <authorList>
            <person name="Jaros S."/>
            <person name="Januszkiewicz K."/>
            <person name="Wedrychowicz H."/>
        </authorList>
    </citation>
    <scope>NUCLEOTIDE SEQUENCE [LARGE SCALE GENOMIC DNA]</scope>
    <source>
        <strain evidence="3 4">DSM 29589</strain>
    </source>
</reference>
<evidence type="ECO:0000256" key="1">
    <source>
        <dbReference type="ARBA" id="ARBA00023002"/>
    </source>
</evidence>
<dbReference type="STRING" id="337701.SAMN05444398_102347"/>
<dbReference type="GO" id="GO:0005737">
    <property type="term" value="C:cytoplasm"/>
    <property type="evidence" value="ECO:0007669"/>
    <property type="project" value="TreeGrafter"/>
</dbReference>
<dbReference type="OrthoDB" id="9806601at2"/>
<dbReference type="RefSeq" id="WP_073034029.1">
    <property type="nucleotide sequence ID" value="NZ_BMLR01000002.1"/>
</dbReference>
<dbReference type="Proteomes" id="UP000183974">
    <property type="component" value="Unassembled WGS sequence"/>
</dbReference>
<dbReference type="Gene3D" id="3.30.9.10">
    <property type="entry name" value="D-Amino Acid Oxidase, subunit A, domain 2"/>
    <property type="match status" value="1"/>
</dbReference>
<keyword evidence="1" id="KW-0560">Oxidoreductase</keyword>
<dbReference type="InterPro" id="IPR036188">
    <property type="entry name" value="FAD/NAD-bd_sf"/>
</dbReference>
<dbReference type="Gene3D" id="3.50.50.60">
    <property type="entry name" value="FAD/NAD(P)-binding domain"/>
    <property type="match status" value="1"/>
</dbReference>
<protein>
    <submittedName>
        <fullName evidence="3">Glycine/D-amino acid oxidase</fullName>
    </submittedName>
</protein>
<accession>A0A1M7AIH3</accession>
<dbReference type="GO" id="GO:0016491">
    <property type="term" value="F:oxidoreductase activity"/>
    <property type="evidence" value="ECO:0007669"/>
    <property type="project" value="UniProtKB-KW"/>
</dbReference>
<dbReference type="PANTHER" id="PTHR13847">
    <property type="entry name" value="SARCOSINE DEHYDROGENASE-RELATED"/>
    <property type="match status" value="1"/>
</dbReference>
<dbReference type="PANTHER" id="PTHR13847:SF281">
    <property type="entry name" value="FAD DEPENDENT OXIDOREDUCTASE DOMAIN-CONTAINING PROTEIN"/>
    <property type="match status" value="1"/>
</dbReference>
<dbReference type="SUPFAM" id="SSF51905">
    <property type="entry name" value="FAD/NAD(P)-binding domain"/>
    <property type="match status" value="1"/>
</dbReference>
<organism evidence="3 4">
    <name type="scientific">Roseovarius pacificus</name>
    <dbReference type="NCBI Taxonomy" id="337701"/>
    <lineage>
        <taxon>Bacteria</taxon>
        <taxon>Pseudomonadati</taxon>
        <taxon>Pseudomonadota</taxon>
        <taxon>Alphaproteobacteria</taxon>
        <taxon>Rhodobacterales</taxon>
        <taxon>Roseobacteraceae</taxon>
        <taxon>Roseovarius</taxon>
    </lineage>
</organism>